<organism evidence="2 3">
    <name type="scientific">Saccharothrix carnea</name>
    <dbReference type="NCBI Taxonomy" id="1280637"/>
    <lineage>
        <taxon>Bacteria</taxon>
        <taxon>Bacillati</taxon>
        <taxon>Actinomycetota</taxon>
        <taxon>Actinomycetes</taxon>
        <taxon>Pseudonocardiales</taxon>
        <taxon>Pseudonocardiaceae</taxon>
        <taxon>Saccharothrix</taxon>
    </lineage>
</organism>
<evidence type="ECO:0000313" key="3">
    <source>
        <dbReference type="Proteomes" id="UP000241118"/>
    </source>
</evidence>
<feature type="transmembrane region" description="Helical" evidence="1">
    <location>
        <begin position="58"/>
        <end position="79"/>
    </location>
</feature>
<dbReference type="RefSeq" id="WP_106613628.1">
    <property type="nucleotide sequence ID" value="NZ_PYAX01000001.1"/>
</dbReference>
<keyword evidence="3" id="KW-1185">Reference proteome</keyword>
<dbReference type="OrthoDB" id="3693152at2"/>
<proteinExistence type="predicted"/>
<feature type="transmembrane region" description="Helical" evidence="1">
    <location>
        <begin position="236"/>
        <end position="253"/>
    </location>
</feature>
<feature type="transmembrane region" description="Helical" evidence="1">
    <location>
        <begin position="194"/>
        <end position="215"/>
    </location>
</feature>
<dbReference type="Proteomes" id="UP000241118">
    <property type="component" value="Unassembled WGS sequence"/>
</dbReference>
<dbReference type="AlphaFoldDB" id="A0A2P8IIN3"/>
<protein>
    <submittedName>
        <fullName evidence="2">Uncharacterized protein</fullName>
    </submittedName>
</protein>
<evidence type="ECO:0000256" key="1">
    <source>
        <dbReference type="SAM" id="Phobius"/>
    </source>
</evidence>
<accession>A0A2P8IIN3</accession>
<keyword evidence="1" id="KW-0472">Membrane</keyword>
<reference evidence="2 3" key="1">
    <citation type="submission" date="2018-03" db="EMBL/GenBank/DDBJ databases">
        <title>Genomic Encyclopedia of Type Strains, Phase III (KMG-III): the genomes of soil and plant-associated and newly described type strains.</title>
        <authorList>
            <person name="Whitman W."/>
        </authorList>
    </citation>
    <scope>NUCLEOTIDE SEQUENCE [LARGE SCALE GENOMIC DNA]</scope>
    <source>
        <strain evidence="2 3">CGMCC 4.7097</strain>
    </source>
</reference>
<feature type="transmembrane region" description="Helical" evidence="1">
    <location>
        <begin position="6"/>
        <end position="25"/>
    </location>
</feature>
<sequence length="313" mass="32810">MGGLVGTALVHGLIGLAVVVVLWPTTSAGRRFLLRWGVPEPDDRQSAQAVRYLRDRRLLYPVLFLLTPVVAGPAARAFGFADQSSGAVRNFAPLLVALLVAEAAAALRPVRGTRTATLARRHWRDLVPRWAIGLLLVLGAVAALLAGAGLAAQPWADRVAATFPADGVWRSADGTAEGTVSVQYLAEMREPVSLVALIGVACGLVVVLGVVRLAVRRRSLAEPPVDAAFRTRSARVAVGIGLAWTAAVVLVAGNRLDFLRGLDFTAAGAEPVPAWLEHTSTGGYLGLVTLLVGVGGWIWVANPSRPPASRTAA</sequence>
<keyword evidence="1" id="KW-1133">Transmembrane helix</keyword>
<keyword evidence="1" id="KW-0812">Transmembrane</keyword>
<name>A0A2P8IIN3_SACCR</name>
<feature type="transmembrane region" description="Helical" evidence="1">
    <location>
        <begin position="130"/>
        <end position="152"/>
    </location>
</feature>
<feature type="transmembrane region" description="Helical" evidence="1">
    <location>
        <begin position="281"/>
        <end position="300"/>
    </location>
</feature>
<comment type="caution">
    <text evidence="2">The sequence shown here is derived from an EMBL/GenBank/DDBJ whole genome shotgun (WGS) entry which is preliminary data.</text>
</comment>
<evidence type="ECO:0000313" key="2">
    <source>
        <dbReference type="EMBL" id="PSL58307.1"/>
    </source>
</evidence>
<gene>
    <name evidence="2" type="ORF">B0I31_101525</name>
</gene>
<feature type="transmembrane region" description="Helical" evidence="1">
    <location>
        <begin position="91"/>
        <end position="110"/>
    </location>
</feature>
<dbReference type="EMBL" id="PYAX01000001">
    <property type="protein sequence ID" value="PSL58307.1"/>
    <property type="molecule type" value="Genomic_DNA"/>
</dbReference>